<keyword evidence="4" id="KW-1133">Transmembrane helix</keyword>
<evidence type="ECO:0000313" key="6">
    <source>
        <dbReference type="EMBL" id="KAL0091671.1"/>
    </source>
</evidence>
<keyword evidence="4" id="KW-0812">Transmembrane</keyword>
<feature type="region of interest" description="Disordered" evidence="3">
    <location>
        <begin position="359"/>
        <end position="394"/>
    </location>
</feature>
<evidence type="ECO:0000256" key="1">
    <source>
        <dbReference type="ARBA" id="ARBA00022441"/>
    </source>
</evidence>
<evidence type="ECO:0000256" key="4">
    <source>
        <dbReference type="SAM" id="Phobius"/>
    </source>
</evidence>
<evidence type="ECO:0000256" key="3">
    <source>
        <dbReference type="SAM" id="MobiDB-lite"/>
    </source>
</evidence>
<organism evidence="6 7">
    <name type="scientific">Phycomyces blakesleeanus</name>
    <dbReference type="NCBI Taxonomy" id="4837"/>
    <lineage>
        <taxon>Eukaryota</taxon>
        <taxon>Fungi</taxon>
        <taxon>Fungi incertae sedis</taxon>
        <taxon>Mucoromycota</taxon>
        <taxon>Mucoromycotina</taxon>
        <taxon>Mucoromycetes</taxon>
        <taxon>Mucorales</taxon>
        <taxon>Phycomycetaceae</taxon>
        <taxon>Phycomyces</taxon>
    </lineage>
</organism>
<keyword evidence="1" id="KW-0880">Kelch repeat</keyword>
<feature type="signal peptide" evidence="5">
    <location>
        <begin position="1"/>
        <end position="19"/>
    </location>
</feature>
<protein>
    <recommendedName>
        <fullName evidence="8">Galactose oxidase</fullName>
    </recommendedName>
</protein>
<feature type="compositionally biased region" description="Basic and acidic residues" evidence="3">
    <location>
        <begin position="459"/>
        <end position="472"/>
    </location>
</feature>
<feature type="compositionally biased region" description="Low complexity" evidence="3">
    <location>
        <begin position="359"/>
        <end position="378"/>
    </location>
</feature>
<keyword evidence="7" id="KW-1185">Reference proteome</keyword>
<evidence type="ECO:0000256" key="2">
    <source>
        <dbReference type="ARBA" id="ARBA00022737"/>
    </source>
</evidence>
<feature type="chain" id="PRO_5045398572" description="Galactose oxidase" evidence="5">
    <location>
        <begin position="20"/>
        <end position="498"/>
    </location>
</feature>
<evidence type="ECO:0000256" key="5">
    <source>
        <dbReference type="SAM" id="SignalP"/>
    </source>
</evidence>
<dbReference type="Gene3D" id="2.120.10.80">
    <property type="entry name" value="Kelch-type beta propeller"/>
    <property type="match status" value="2"/>
</dbReference>
<sequence>MRSIITAILCIGLTGLVKAVDPSWGQECAYISLTRQIYCFGGEPYLPNDKQMPVYALNVTDNSVVDIANPAWNTIPGYPNNIRPSAASRFIFTGIPGTDLVYLKGGVVCSSCTFNPGYLYSVTTNQWTQTSTDTPVYDASFTLVNNNLYYFGGQTNSATGSTTAGTILYNTVYTVVAKTGVGAPAISALGGSSLPQATWASSMVYAATYSELLIIGGQEYANGTVPVAMDDVIAVNAQTGVYSKWNDTKSTTGSLPPTRWGHSMIMDSSNTNGIMFGGCNENGEAMNDLWLYNVANHTWSPQKTTGTPPTPRCRHSAVVVGNYMFVLFGGNNAVFGTDLNVALDMTTWKWTTAPVFGTPPVSSSAPSSPSSTPSGSIPKATATAAPKNDDDKSSGLSGGAIAGIVIGALAGVAIIGALLFFFVFKKRDKYANANNHTDNFSKGEAVSNKLNDEILSQPREGHKDISPEKGIKPDQSLPGPALPPGRIMLEPVKPDGGF</sequence>
<dbReference type="InterPro" id="IPR015915">
    <property type="entry name" value="Kelch-typ_b-propeller"/>
</dbReference>
<keyword evidence="5" id="KW-0732">Signal</keyword>
<dbReference type="InterPro" id="IPR011043">
    <property type="entry name" value="Gal_Oxase/kelch_b-propeller"/>
</dbReference>
<dbReference type="SUPFAM" id="SSF50965">
    <property type="entry name" value="Galactose oxidase, central domain"/>
    <property type="match status" value="1"/>
</dbReference>
<comment type="caution">
    <text evidence="6">The sequence shown here is derived from an EMBL/GenBank/DDBJ whole genome shotgun (WGS) entry which is preliminary data.</text>
</comment>
<dbReference type="PANTHER" id="PTHR46093">
    <property type="entry name" value="ACYL-COA-BINDING DOMAIN-CONTAINING PROTEIN 5"/>
    <property type="match status" value="1"/>
</dbReference>
<dbReference type="SUPFAM" id="SSF117281">
    <property type="entry name" value="Kelch motif"/>
    <property type="match status" value="1"/>
</dbReference>
<dbReference type="PANTHER" id="PTHR46093:SF18">
    <property type="entry name" value="FIBRONECTIN TYPE-III DOMAIN-CONTAINING PROTEIN"/>
    <property type="match status" value="1"/>
</dbReference>
<evidence type="ECO:0008006" key="8">
    <source>
        <dbReference type="Google" id="ProtNLM"/>
    </source>
</evidence>
<keyword evidence="4" id="KW-0472">Membrane</keyword>
<dbReference type="Pfam" id="PF24681">
    <property type="entry name" value="Kelch_KLHDC2_KLHL20_DRC7"/>
    <property type="match status" value="1"/>
</dbReference>
<reference evidence="6 7" key="1">
    <citation type="submission" date="2024-04" db="EMBL/GenBank/DDBJ databases">
        <title>Symmetric and asymmetric DNA N6-adenine methylation regulates different biological responses in Mucorales.</title>
        <authorList>
            <consortium name="Lawrence Berkeley National Laboratory"/>
            <person name="Lax C."/>
            <person name="Mondo S.J."/>
            <person name="Osorio-Concepcion M."/>
            <person name="Muszewska A."/>
            <person name="Corrochano-Luque M."/>
            <person name="Gutierrez G."/>
            <person name="Riley R."/>
            <person name="Lipzen A."/>
            <person name="Guo J."/>
            <person name="Hundley H."/>
            <person name="Amirebrahimi M."/>
            <person name="Ng V."/>
            <person name="Lorenzo-Gutierrez D."/>
            <person name="Binder U."/>
            <person name="Yang J."/>
            <person name="Song Y."/>
            <person name="Canovas D."/>
            <person name="Navarro E."/>
            <person name="Freitag M."/>
            <person name="Gabaldon T."/>
            <person name="Grigoriev I.V."/>
            <person name="Corrochano L.M."/>
            <person name="Nicolas F.E."/>
            <person name="Garre V."/>
        </authorList>
    </citation>
    <scope>NUCLEOTIDE SEQUENCE [LARGE SCALE GENOMIC DNA]</scope>
    <source>
        <strain evidence="6 7">L51</strain>
    </source>
</reference>
<dbReference type="EMBL" id="JBCLYO010000003">
    <property type="protein sequence ID" value="KAL0091671.1"/>
    <property type="molecule type" value="Genomic_DNA"/>
</dbReference>
<evidence type="ECO:0000313" key="7">
    <source>
        <dbReference type="Proteomes" id="UP001448207"/>
    </source>
</evidence>
<gene>
    <name evidence="6" type="ORF">J3Q64DRAFT_1724762</name>
</gene>
<accession>A0ABR3B982</accession>
<feature type="transmembrane region" description="Helical" evidence="4">
    <location>
        <begin position="400"/>
        <end position="424"/>
    </location>
</feature>
<name>A0ABR3B982_PHYBL</name>
<dbReference type="CDD" id="cd12087">
    <property type="entry name" value="TM_EGFR-like"/>
    <property type="match status" value="1"/>
</dbReference>
<proteinExistence type="predicted"/>
<keyword evidence="2" id="KW-0677">Repeat</keyword>
<feature type="region of interest" description="Disordered" evidence="3">
    <location>
        <begin position="456"/>
        <end position="498"/>
    </location>
</feature>
<dbReference type="Proteomes" id="UP001448207">
    <property type="component" value="Unassembled WGS sequence"/>
</dbReference>